<feature type="compositionally biased region" description="Basic and acidic residues" evidence="1">
    <location>
        <begin position="133"/>
        <end position="149"/>
    </location>
</feature>
<keyword evidence="3" id="KW-1185">Reference proteome</keyword>
<feature type="compositionally biased region" description="Basic residues" evidence="1">
    <location>
        <begin position="37"/>
        <end position="56"/>
    </location>
</feature>
<protein>
    <submittedName>
        <fullName evidence="2">Uncharacterized protein</fullName>
    </submittedName>
</protein>
<evidence type="ECO:0000313" key="2">
    <source>
        <dbReference type="EMBL" id="TNN47183.1"/>
    </source>
</evidence>
<evidence type="ECO:0000313" key="3">
    <source>
        <dbReference type="Proteomes" id="UP000314294"/>
    </source>
</evidence>
<reference evidence="2 3" key="1">
    <citation type="submission" date="2019-03" db="EMBL/GenBank/DDBJ databases">
        <title>First draft genome of Liparis tanakae, snailfish: a comprehensive survey of snailfish specific genes.</title>
        <authorList>
            <person name="Kim W."/>
            <person name="Song I."/>
            <person name="Jeong J.-H."/>
            <person name="Kim D."/>
            <person name="Kim S."/>
            <person name="Ryu S."/>
            <person name="Song J.Y."/>
            <person name="Lee S.K."/>
        </authorList>
    </citation>
    <scope>NUCLEOTIDE SEQUENCE [LARGE SCALE GENOMIC DNA]</scope>
    <source>
        <tissue evidence="2">Muscle</tissue>
    </source>
</reference>
<feature type="region of interest" description="Disordered" evidence="1">
    <location>
        <begin position="37"/>
        <end position="58"/>
    </location>
</feature>
<accession>A0A4Z2G2R1</accession>
<comment type="caution">
    <text evidence="2">The sequence shown here is derived from an EMBL/GenBank/DDBJ whole genome shotgun (WGS) entry which is preliminary data.</text>
</comment>
<organism evidence="2 3">
    <name type="scientific">Liparis tanakae</name>
    <name type="common">Tanaka's snailfish</name>
    <dbReference type="NCBI Taxonomy" id="230148"/>
    <lineage>
        <taxon>Eukaryota</taxon>
        <taxon>Metazoa</taxon>
        <taxon>Chordata</taxon>
        <taxon>Craniata</taxon>
        <taxon>Vertebrata</taxon>
        <taxon>Euteleostomi</taxon>
        <taxon>Actinopterygii</taxon>
        <taxon>Neopterygii</taxon>
        <taxon>Teleostei</taxon>
        <taxon>Neoteleostei</taxon>
        <taxon>Acanthomorphata</taxon>
        <taxon>Eupercaria</taxon>
        <taxon>Perciformes</taxon>
        <taxon>Cottioidei</taxon>
        <taxon>Cottales</taxon>
        <taxon>Liparidae</taxon>
        <taxon>Liparis</taxon>
    </lineage>
</organism>
<dbReference type="Proteomes" id="UP000314294">
    <property type="component" value="Unassembled WGS sequence"/>
</dbReference>
<sequence>MANCVATTERPVSDCEEETPLASIRPSIRPRIRPRIRRRRSVSRARERKHVHRRAQMLHSSQRQLLLGFKLRQSRNNLDRPIIHPMYCQGEERYPRRCPVMLRKHNVTRYDLRSNGKYVKEQTEVVDQQTTGEKSRAKEAELDPNKEDAGALQSLLSGRPVQCVY</sequence>
<dbReference type="AlphaFoldDB" id="A0A4Z2G2R1"/>
<evidence type="ECO:0000256" key="1">
    <source>
        <dbReference type="SAM" id="MobiDB-lite"/>
    </source>
</evidence>
<gene>
    <name evidence="2" type="ORF">EYF80_042608</name>
</gene>
<proteinExistence type="predicted"/>
<name>A0A4Z2G2R1_9TELE</name>
<feature type="region of interest" description="Disordered" evidence="1">
    <location>
        <begin position="124"/>
        <end position="151"/>
    </location>
</feature>
<dbReference type="EMBL" id="SRLO01000754">
    <property type="protein sequence ID" value="TNN47183.1"/>
    <property type="molecule type" value="Genomic_DNA"/>
</dbReference>